<feature type="compositionally biased region" description="Polar residues" evidence="1">
    <location>
        <begin position="220"/>
        <end position="229"/>
    </location>
</feature>
<feature type="region of interest" description="Disordered" evidence="1">
    <location>
        <begin position="36"/>
        <end position="57"/>
    </location>
</feature>
<dbReference type="KEGG" id="ipu:108262793"/>
<evidence type="ECO:0000313" key="5">
    <source>
        <dbReference type="RefSeq" id="XP_017318613.1"/>
    </source>
</evidence>
<dbReference type="PANTHER" id="PTHR47309">
    <property type="entry name" value="T-CELL SURFACE GLYCOPROTEIN CD5"/>
    <property type="match status" value="1"/>
</dbReference>
<dbReference type="OrthoDB" id="544868at2759"/>
<keyword evidence="2" id="KW-1133">Transmembrane helix</keyword>
<gene>
    <name evidence="5" type="primary">LOC108262793</name>
</gene>
<reference evidence="4" key="1">
    <citation type="journal article" date="2016" name="Nat. Commun.">
        <title>The channel catfish genome sequence provides insights into the evolution of scale formation in teleosts.</title>
        <authorList>
            <person name="Liu Z."/>
            <person name="Liu S."/>
            <person name="Yao J."/>
            <person name="Bao L."/>
            <person name="Zhang J."/>
            <person name="Li Y."/>
            <person name="Jiang C."/>
            <person name="Sun L."/>
            <person name="Wang R."/>
            <person name="Zhang Y."/>
            <person name="Zhou T."/>
            <person name="Zeng Q."/>
            <person name="Fu Q."/>
            <person name="Gao S."/>
            <person name="Li N."/>
            <person name="Koren S."/>
            <person name="Jiang Y."/>
            <person name="Zimin A."/>
            <person name="Xu P."/>
            <person name="Phillippy A.M."/>
            <person name="Geng X."/>
            <person name="Song L."/>
            <person name="Sun F."/>
            <person name="Li C."/>
            <person name="Wang X."/>
            <person name="Chen A."/>
            <person name="Jin Y."/>
            <person name="Yuan Z."/>
            <person name="Yang Y."/>
            <person name="Tan S."/>
            <person name="Peatman E."/>
            <person name="Lu J."/>
            <person name="Qin Z."/>
            <person name="Dunham R."/>
            <person name="Li Z."/>
            <person name="Sonstegard T."/>
            <person name="Feng J."/>
            <person name="Danzmann R.G."/>
            <person name="Schroeder S."/>
            <person name="Scheffler B."/>
            <person name="Duke M.V."/>
            <person name="Ballard L."/>
            <person name="Kucuktas H."/>
            <person name="Kaltenboeck L."/>
            <person name="Liu H."/>
            <person name="Armbruster J."/>
            <person name="Xie Y."/>
            <person name="Kirby M.L."/>
            <person name="Tian Y."/>
            <person name="Flanagan M.E."/>
            <person name="Mu W."/>
            <person name="Waldbieser G.C."/>
        </authorList>
    </citation>
    <scope>NUCLEOTIDE SEQUENCE [LARGE SCALE GENOMIC DNA]</scope>
    <source>
        <strain evidence="4">SDA103</strain>
    </source>
</reference>
<keyword evidence="3" id="KW-0732">Signal</keyword>
<feature type="signal peptide" evidence="3">
    <location>
        <begin position="1"/>
        <end position="23"/>
    </location>
</feature>
<sequence length="259" mass="29268">MCFSAKLLMDRVLLLVLMPTALAISTSTSSQISEIVSTPTYSTPPETTSEPQTIHKPNTAVLPPAVGRIKVKWMKTSPCQGYIHFFINFTQRTTYLCSNNDKITNTELGNELCEERRCGEFLGFRNSYKIGYMIHENLTATSDIQCKIILLTCKDVDSKELVAYKVITGLLLTLIIAVLLCRFAQPTYIAVRKRFSQKRQNRWIGPTQTQSVSYHRGQASYPNNNTMKRQSYPGLERLTVNPSREPSSNRNSDYDSYGG</sequence>
<feature type="region of interest" description="Disordered" evidence="1">
    <location>
        <begin position="206"/>
        <end position="259"/>
    </location>
</feature>
<feature type="chain" id="PRO_5012564892" evidence="3">
    <location>
        <begin position="24"/>
        <end position="259"/>
    </location>
</feature>
<dbReference type="PANTHER" id="PTHR47309:SF1">
    <property type="entry name" value="T-CELL SURFACE GLYCOPROTEIN CD5"/>
    <property type="match status" value="1"/>
</dbReference>
<dbReference type="RefSeq" id="XP_017318613.1">
    <property type="nucleotide sequence ID" value="XM_017463124.2"/>
</dbReference>
<proteinExistence type="predicted"/>
<evidence type="ECO:0000313" key="4">
    <source>
        <dbReference type="Proteomes" id="UP000221080"/>
    </source>
</evidence>
<evidence type="ECO:0000256" key="1">
    <source>
        <dbReference type="SAM" id="MobiDB-lite"/>
    </source>
</evidence>
<protein>
    <submittedName>
        <fullName evidence="5">T-cell surface glycoprotein CD5</fullName>
    </submittedName>
</protein>
<dbReference type="GO" id="GO:0031295">
    <property type="term" value="P:T cell costimulation"/>
    <property type="evidence" value="ECO:0007669"/>
    <property type="project" value="TreeGrafter"/>
</dbReference>
<feature type="compositionally biased region" description="Low complexity" evidence="1">
    <location>
        <begin position="36"/>
        <end position="52"/>
    </location>
</feature>
<dbReference type="AlphaFoldDB" id="A0A2D0QJL4"/>
<keyword evidence="2" id="KW-0472">Membrane</keyword>
<feature type="compositionally biased region" description="Low complexity" evidence="1">
    <location>
        <begin position="241"/>
        <end position="251"/>
    </location>
</feature>
<keyword evidence="4" id="KW-1185">Reference proteome</keyword>
<dbReference type="Proteomes" id="UP000221080">
    <property type="component" value="Chromosome 3"/>
</dbReference>
<evidence type="ECO:0000256" key="2">
    <source>
        <dbReference type="SAM" id="Phobius"/>
    </source>
</evidence>
<evidence type="ECO:0000256" key="3">
    <source>
        <dbReference type="SAM" id="SignalP"/>
    </source>
</evidence>
<name>A0A2D0QJL4_ICTPU</name>
<dbReference type="GO" id="GO:0005886">
    <property type="term" value="C:plasma membrane"/>
    <property type="evidence" value="ECO:0007669"/>
    <property type="project" value="TreeGrafter"/>
</dbReference>
<dbReference type="GeneID" id="108262793"/>
<dbReference type="InterPro" id="IPR003566">
    <property type="entry name" value="Tcell_CD5"/>
</dbReference>
<reference evidence="5" key="2">
    <citation type="submission" date="2025-08" db="UniProtKB">
        <authorList>
            <consortium name="RefSeq"/>
        </authorList>
    </citation>
    <scope>IDENTIFICATION</scope>
    <source>
        <tissue evidence="5">Blood</tissue>
    </source>
</reference>
<accession>A0A2D0QJL4</accession>
<keyword evidence="2" id="KW-0812">Transmembrane</keyword>
<feature type="transmembrane region" description="Helical" evidence="2">
    <location>
        <begin position="162"/>
        <end position="184"/>
    </location>
</feature>
<organism evidence="4 5">
    <name type="scientific">Ictalurus punctatus</name>
    <name type="common">Channel catfish</name>
    <name type="synonym">Silurus punctatus</name>
    <dbReference type="NCBI Taxonomy" id="7998"/>
    <lineage>
        <taxon>Eukaryota</taxon>
        <taxon>Metazoa</taxon>
        <taxon>Chordata</taxon>
        <taxon>Craniata</taxon>
        <taxon>Vertebrata</taxon>
        <taxon>Euteleostomi</taxon>
        <taxon>Actinopterygii</taxon>
        <taxon>Neopterygii</taxon>
        <taxon>Teleostei</taxon>
        <taxon>Ostariophysi</taxon>
        <taxon>Siluriformes</taxon>
        <taxon>Ictaluridae</taxon>
        <taxon>Ictalurus</taxon>
    </lineage>
</organism>